<dbReference type="OrthoDB" id="662975at2"/>
<proteinExistence type="predicted"/>
<evidence type="ECO:0000313" key="2">
    <source>
        <dbReference type="Proteomes" id="UP000319848"/>
    </source>
</evidence>
<dbReference type="Proteomes" id="UP000319848">
    <property type="component" value="Unassembled WGS sequence"/>
</dbReference>
<dbReference type="RefSeq" id="WP_023571933.1">
    <property type="nucleotide sequence ID" value="NZ_AVBI01000024.1"/>
</dbReference>
<gene>
    <name evidence="1" type="ORF">IP98_01963</name>
</gene>
<organism evidence="1 2">
    <name type="scientific">Flavobacterium cauense R2A-7</name>
    <dbReference type="NCBI Taxonomy" id="1341154"/>
    <lineage>
        <taxon>Bacteria</taxon>
        <taxon>Pseudomonadati</taxon>
        <taxon>Bacteroidota</taxon>
        <taxon>Flavobacteriia</taxon>
        <taxon>Flavobacteriales</taxon>
        <taxon>Flavobacteriaceae</taxon>
        <taxon>Flavobacterium</taxon>
    </lineage>
</organism>
<sequence length="191" mass="22443">MKYIFSFIFFIATLSNAQEKKFGEYTFQELLKVSNLSFKMPRGFKETKIIKNNGHLYQLAIKDSATGFEARYYIKPYALFFPKNDVTYKENPMTYNFFVSSLLNVSGYILPEYPHIDIIKPEYVKYDMNADYGLNSFFEPKSKFAEGYKYCLAAAIRKDSVGEVYIFMLYNIQNRETRIIIDDILSSVDYK</sequence>
<dbReference type="EMBL" id="VLKQ01000008">
    <property type="protein sequence ID" value="TWI11795.1"/>
    <property type="molecule type" value="Genomic_DNA"/>
</dbReference>
<reference evidence="1 2" key="1">
    <citation type="journal article" date="2015" name="Stand. Genomic Sci.">
        <title>Genomic Encyclopedia of Bacterial and Archaeal Type Strains, Phase III: the genomes of soil and plant-associated and newly described type strains.</title>
        <authorList>
            <person name="Whitman W.B."/>
            <person name="Woyke T."/>
            <person name="Klenk H.P."/>
            <person name="Zhou Y."/>
            <person name="Lilburn T.G."/>
            <person name="Beck B.J."/>
            <person name="De Vos P."/>
            <person name="Vandamme P."/>
            <person name="Eisen J.A."/>
            <person name="Garrity G."/>
            <person name="Hugenholtz P."/>
            <person name="Kyrpides N.C."/>
        </authorList>
    </citation>
    <scope>NUCLEOTIDE SEQUENCE [LARGE SCALE GENOMIC DNA]</scope>
    <source>
        <strain evidence="1 2">CGMCC 1.7270</strain>
    </source>
</reference>
<comment type="caution">
    <text evidence="1">The sequence shown here is derived from an EMBL/GenBank/DDBJ whole genome shotgun (WGS) entry which is preliminary data.</text>
</comment>
<evidence type="ECO:0000313" key="1">
    <source>
        <dbReference type="EMBL" id="TWI11795.1"/>
    </source>
</evidence>
<accession>V6RWL7</accession>
<protein>
    <submittedName>
        <fullName evidence="1">Uncharacterized protein</fullName>
    </submittedName>
</protein>
<dbReference type="AlphaFoldDB" id="V6RWL7"/>
<name>V6RWL7_9FLAO</name>
<keyword evidence="2" id="KW-1185">Reference proteome</keyword>